<dbReference type="InterPro" id="IPR052509">
    <property type="entry name" value="Metal_resp_DNA-bind_regulator"/>
</dbReference>
<gene>
    <name evidence="2" type="ORF">ABI_07390</name>
</gene>
<dbReference type="Proteomes" id="UP000006512">
    <property type="component" value="Unassembled WGS sequence"/>
</dbReference>
<protein>
    <submittedName>
        <fullName evidence="2">Transcriptional regulator PadR-like family protein</fullName>
    </submittedName>
</protein>
<dbReference type="PANTHER" id="PTHR33169:SF14">
    <property type="entry name" value="TRANSCRIPTIONAL REGULATOR RV3488"/>
    <property type="match status" value="1"/>
</dbReference>
<dbReference type="STRING" id="715226.ABI_07390"/>
<sequence length="123" mass="13832">MVLESNMPPPADKSPESRRTQLYKGVLELALMSLLDRGPQYGLRILDELRDEAGLDLAEGTLYPLLHRLEKAGFIQAEWRHEAGASHPRKYYGLTASGAADLADQRQVWLDLTGRLNAFLQRT</sequence>
<dbReference type="HOGENOM" id="CLU_063440_3_1_5"/>
<evidence type="ECO:0000313" key="3">
    <source>
        <dbReference type="Proteomes" id="UP000006512"/>
    </source>
</evidence>
<dbReference type="Gene3D" id="1.10.10.10">
    <property type="entry name" value="Winged helix-like DNA-binding domain superfamily/Winged helix DNA-binding domain"/>
    <property type="match status" value="1"/>
</dbReference>
<evidence type="ECO:0000313" key="2">
    <source>
        <dbReference type="EMBL" id="EGF92305.1"/>
    </source>
</evidence>
<dbReference type="eggNOG" id="COG1695">
    <property type="taxonomic scope" value="Bacteria"/>
</dbReference>
<feature type="domain" description="Transcription regulator PadR N-terminal" evidence="1">
    <location>
        <begin position="31"/>
        <end position="103"/>
    </location>
</feature>
<dbReference type="PANTHER" id="PTHR33169">
    <property type="entry name" value="PADR-FAMILY TRANSCRIPTIONAL REGULATOR"/>
    <property type="match status" value="1"/>
</dbReference>
<proteinExistence type="predicted"/>
<dbReference type="InterPro" id="IPR005149">
    <property type="entry name" value="Tscrpt_reg_PadR_N"/>
</dbReference>
<accession>F4QLG0</accession>
<organism evidence="2 3">
    <name type="scientific">Asticcacaulis biprosthecium C19</name>
    <dbReference type="NCBI Taxonomy" id="715226"/>
    <lineage>
        <taxon>Bacteria</taxon>
        <taxon>Pseudomonadati</taxon>
        <taxon>Pseudomonadota</taxon>
        <taxon>Alphaproteobacteria</taxon>
        <taxon>Caulobacterales</taxon>
        <taxon>Caulobacteraceae</taxon>
        <taxon>Asticcacaulis</taxon>
    </lineage>
</organism>
<dbReference type="Pfam" id="PF03551">
    <property type="entry name" value="PadR"/>
    <property type="match status" value="1"/>
</dbReference>
<dbReference type="SUPFAM" id="SSF46785">
    <property type="entry name" value="Winged helix' DNA-binding domain"/>
    <property type="match status" value="1"/>
</dbReference>
<reference evidence="3" key="1">
    <citation type="submission" date="2011-03" db="EMBL/GenBank/DDBJ databases">
        <title>Draft genome sequence of Brevundimonas diminuta.</title>
        <authorList>
            <person name="Brown P.J.B."/>
            <person name="Buechlein A."/>
            <person name="Hemmerich C."/>
            <person name="Brun Y.V."/>
        </authorList>
    </citation>
    <scope>NUCLEOTIDE SEQUENCE [LARGE SCALE GENOMIC DNA]</scope>
    <source>
        <strain evidence="3">C19</strain>
    </source>
</reference>
<dbReference type="EMBL" id="GL883077">
    <property type="protein sequence ID" value="EGF92305.1"/>
    <property type="molecule type" value="Genomic_DNA"/>
</dbReference>
<dbReference type="AlphaFoldDB" id="F4QLG0"/>
<evidence type="ECO:0000259" key="1">
    <source>
        <dbReference type="Pfam" id="PF03551"/>
    </source>
</evidence>
<keyword evidence="3" id="KW-1185">Reference proteome</keyword>
<dbReference type="InterPro" id="IPR036390">
    <property type="entry name" value="WH_DNA-bd_sf"/>
</dbReference>
<dbReference type="InterPro" id="IPR036388">
    <property type="entry name" value="WH-like_DNA-bd_sf"/>
</dbReference>
<name>F4QLG0_9CAUL</name>